<accession>A0A8C2U6B7</accession>
<keyword evidence="8 11" id="KW-0863">Zinc-finger</keyword>
<evidence type="ECO:0000256" key="4">
    <source>
        <dbReference type="ARBA" id="ARBA00022553"/>
    </source>
</evidence>
<keyword evidence="9" id="KW-0862">Zinc</keyword>
<evidence type="ECO:0000313" key="15">
    <source>
        <dbReference type="Proteomes" id="UP000694412"/>
    </source>
</evidence>
<dbReference type="InterPro" id="IPR008919">
    <property type="entry name" value="Retrov_capsid_N"/>
</dbReference>
<dbReference type="InterPro" id="IPR038124">
    <property type="entry name" value="B_retro_matrix_sf"/>
</dbReference>
<dbReference type="PANTHER" id="PTHR40389">
    <property type="entry name" value="ENDOGENOUS RETROVIRUS GROUP K MEMBER 24 GAG POLYPROTEIN-RELATED"/>
    <property type="match status" value="1"/>
</dbReference>
<dbReference type="Pfam" id="PF00098">
    <property type="entry name" value="zf-CCHC"/>
    <property type="match status" value="1"/>
</dbReference>
<keyword evidence="6" id="KW-1198">Viral budding</keyword>
<dbReference type="PANTHER" id="PTHR40389:SF4">
    <property type="match status" value="1"/>
</dbReference>
<dbReference type="SUPFAM" id="SSF57756">
    <property type="entry name" value="Retrovirus zinc finger-like domains"/>
    <property type="match status" value="2"/>
</dbReference>
<dbReference type="InterPro" id="IPR008916">
    <property type="entry name" value="Retrov_capsid_C"/>
</dbReference>
<evidence type="ECO:0000256" key="7">
    <source>
        <dbReference type="ARBA" id="ARBA00022723"/>
    </source>
</evidence>
<dbReference type="Pfam" id="PF14787">
    <property type="entry name" value="zf-CCHC_5"/>
    <property type="match status" value="1"/>
</dbReference>
<evidence type="ECO:0000313" key="14">
    <source>
        <dbReference type="Ensembl" id="ENSCJPP00005022577.1"/>
    </source>
</evidence>
<dbReference type="Gene3D" id="1.10.375.10">
    <property type="entry name" value="Human Immunodeficiency Virus Type 1 Capsid Protein"/>
    <property type="match status" value="1"/>
</dbReference>
<dbReference type="OrthoDB" id="9118845at2759"/>
<evidence type="ECO:0000256" key="5">
    <source>
        <dbReference type="ARBA" id="ARBA00022581"/>
    </source>
</evidence>
<evidence type="ECO:0000256" key="10">
    <source>
        <dbReference type="ARBA" id="ARBA00022870"/>
    </source>
</evidence>
<keyword evidence="10" id="KW-1043">Host membrane</keyword>
<evidence type="ECO:0000256" key="1">
    <source>
        <dbReference type="ARBA" id="ARBA00019628"/>
    </source>
</evidence>
<dbReference type="GeneID" id="107309737"/>
<dbReference type="RefSeq" id="XP_015710249.1">
    <property type="nucleotide sequence ID" value="XM_015854763.1"/>
</dbReference>
<evidence type="ECO:0000256" key="8">
    <source>
        <dbReference type="ARBA" id="ARBA00022771"/>
    </source>
</evidence>
<keyword evidence="2" id="KW-1187">Viral budding via the host ESCRT complexes</keyword>
<dbReference type="InterPro" id="IPR045345">
    <property type="entry name" value="Gag_p24_C"/>
</dbReference>
<keyword evidence="15" id="KW-1185">Reference proteome</keyword>
<dbReference type="Gene3D" id="1.10.150.490">
    <property type="entry name" value="Retroviral GAG p10 protein"/>
    <property type="match status" value="1"/>
</dbReference>
<dbReference type="SUPFAM" id="SSF47353">
    <property type="entry name" value="Retrovirus capsid dimerization domain-like"/>
    <property type="match status" value="1"/>
</dbReference>
<feature type="region of interest" description="Disordered" evidence="12">
    <location>
        <begin position="123"/>
        <end position="182"/>
    </location>
</feature>
<keyword evidence="5" id="KW-0945">Host-virus interaction</keyword>
<evidence type="ECO:0000256" key="3">
    <source>
        <dbReference type="ARBA" id="ARBA00022511"/>
    </source>
</evidence>
<dbReference type="InterPro" id="IPR036875">
    <property type="entry name" value="Znf_CCHC_sf"/>
</dbReference>
<evidence type="ECO:0000256" key="9">
    <source>
        <dbReference type="ARBA" id="ARBA00022833"/>
    </source>
</evidence>
<keyword evidence="6" id="KW-1188">Viral release from host cell</keyword>
<reference evidence="14" key="1">
    <citation type="submission" date="2015-11" db="EMBL/GenBank/DDBJ databases">
        <authorList>
            <consortium name="International Coturnix japonica Genome Analysis Consortium"/>
            <person name="Warren W."/>
            <person name="Burt D.W."/>
            <person name="Antin P.B."/>
            <person name="Lanford R."/>
            <person name="Gros J."/>
            <person name="Wilson R.K."/>
        </authorList>
    </citation>
    <scope>NUCLEOTIDE SEQUENCE [LARGE SCALE GENOMIC DNA]</scope>
</reference>
<organism evidence="14 15">
    <name type="scientific">Coturnix japonica</name>
    <name type="common">Japanese quail</name>
    <name type="synonym">Coturnix coturnix japonica</name>
    <dbReference type="NCBI Taxonomy" id="93934"/>
    <lineage>
        <taxon>Eukaryota</taxon>
        <taxon>Metazoa</taxon>
        <taxon>Chordata</taxon>
        <taxon>Craniata</taxon>
        <taxon>Vertebrata</taxon>
        <taxon>Euteleostomi</taxon>
        <taxon>Archelosauria</taxon>
        <taxon>Archosauria</taxon>
        <taxon>Dinosauria</taxon>
        <taxon>Saurischia</taxon>
        <taxon>Theropoda</taxon>
        <taxon>Coelurosauria</taxon>
        <taxon>Aves</taxon>
        <taxon>Neognathae</taxon>
        <taxon>Galloanserae</taxon>
        <taxon>Galliformes</taxon>
        <taxon>Phasianidae</taxon>
        <taxon>Perdicinae</taxon>
        <taxon>Coturnix</taxon>
    </lineage>
</organism>
<dbReference type="GO" id="GO:0008270">
    <property type="term" value="F:zinc ion binding"/>
    <property type="evidence" value="ECO:0007669"/>
    <property type="project" value="UniProtKB-KW"/>
</dbReference>
<evidence type="ECO:0000256" key="11">
    <source>
        <dbReference type="PROSITE-ProRule" id="PRU00047"/>
    </source>
</evidence>
<dbReference type="Gene3D" id="4.10.60.10">
    <property type="entry name" value="Zinc finger, CCHC-type"/>
    <property type="match status" value="1"/>
</dbReference>
<dbReference type="Pfam" id="PF19317">
    <property type="entry name" value="Gag_p24_C"/>
    <property type="match status" value="1"/>
</dbReference>
<evidence type="ECO:0000256" key="6">
    <source>
        <dbReference type="ARBA" id="ARBA00022637"/>
    </source>
</evidence>
<keyword evidence="7" id="KW-0479">Metal-binding</keyword>
<protein>
    <recommendedName>
        <fullName evidence="1">Gag polyprotein</fullName>
    </recommendedName>
</protein>
<dbReference type="GeneTree" id="ENSGT00940000162994"/>
<feature type="domain" description="CCHC-type" evidence="13">
    <location>
        <begin position="527"/>
        <end position="543"/>
    </location>
</feature>
<dbReference type="GO" id="GO:0003676">
    <property type="term" value="F:nucleic acid binding"/>
    <property type="evidence" value="ECO:0007669"/>
    <property type="project" value="InterPro"/>
</dbReference>
<keyword evidence="4" id="KW-0597">Phosphoprotein</keyword>
<dbReference type="PROSITE" id="PS50158">
    <property type="entry name" value="ZF_CCHC"/>
    <property type="match status" value="1"/>
</dbReference>
<dbReference type="InterPro" id="IPR001878">
    <property type="entry name" value="Znf_CCHC"/>
</dbReference>
<dbReference type="InterPro" id="IPR050195">
    <property type="entry name" value="Primate_lentivir_Gag_pol-like"/>
</dbReference>
<evidence type="ECO:0000256" key="2">
    <source>
        <dbReference type="ARBA" id="ARBA00022462"/>
    </source>
</evidence>
<name>A0A8C2U6B7_COTJA</name>
<reference evidence="14" key="2">
    <citation type="submission" date="2025-08" db="UniProtKB">
        <authorList>
            <consortium name="Ensembl"/>
        </authorList>
    </citation>
    <scope>IDENTIFICATION</scope>
</reference>
<dbReference type="Pfam" id="PF00607">
    <property type="entry name" value="Gag_p24"/>
    <property type="match status" value="1"/>
</dbReference>
<keyword evidence="10" id="KW-0472">Membrane</keyword>
<dbReference type="Gene3D" id="1.10.1200.30">
    <property type="match status" value="1"/>
</dbReference>
<dbReference type="AlphaFoldDB" id="A0A8C2U6B7"/>
<dbReference type="GO" id="GO:0039702">
    <property type="term" value="P:viral budding via host ESCRT complex"/>
    <property type="evidence" value="ECO:0007669"/>
    <property type="project" value="UniProtKB-KW"/>
</dbReference>
<keyword evidence="3" id="KW-1032">Host cell membrane</keyword>
<dbReference type="SUPFAM" id="SSF47836">
    <property type="entry name" value="Retroviral matrix proteins"/>
    <property type="match status" value="1"/>
</dbReference>
<dbReference type="SMART" id="SM00343">
    <property type="entry name" value="ZnF_C2HC"/>
    <property type="match status" value="2"/>
</dbReference>
<dbReference type="KEGG" id="cjo:107309737"/>
<sequence length="632" mass="69554">MGNSLTKEQQLNLEVLPRILKFQNRPVSPSASATFLKWISENVPEFPVTEFPFEEELWDKIGTELWDAATTADKTAAELLPVWCQISEALKQIRQERANSSDCSPSPSPPAAAVLVAAGSKPCSDPIRDLPTLGRGEGKSQPPESAAAAASRCPQPRGHIPLQTVPAELPPPAAPPSLSVPLPPSTLPPPPLAVLLPLSAPPTSLAAPLLPHACDLVKDKDGVEPEDLFKPGAVDPEDEPNFFPPDDNLKRTGRKKNVASTAYYGSLEHCRKEALSRGDVDMLKTFSVMYPANQPPRRESLPYWVVKELRKSVRDYGIQSSFTYDLLLAIGDSYIMTPRDWKVLLQTVLSPIQYTVFMTEYRDQATIQAMNNLTNLNHIGMEELMGEGVWATPQAQAQMDRQCLEQVKTLVLHAIRRIPDTNSSNASFISIKQGAAEPYIKFLDHLQNTLERQVENQAARDVLLKQLAVENANTDCQKVLQSLKNADPSITDMIKACQDVAMESHKVALLADMLAALLDAGTAQRMKCYNCGQLGHIQRDCKKPKQTNKNARVVPTQPCPRCGKGLHWARQCRSKLPVAAQPCDLLGNGKKSTRLHAMTTNMVLNQSATAWPAHSDQPPPATQEWIWPPSSQ</sequence>
<dbReference type="SUPFAM" id="SSF47943">
    <property type="entry name" value="Retrovirus capsid protein, N-terminal core domain"/>
    <property type="match status" value="1"/>
</dbReference>
<reference evidence="14" key="3">
    <citation type="submission" date="2025-09" db="UniProtKB">
        <authorList>
            <consortium name="Ensembl"/>
        </authorList>
    </citation>
    <scope>IDENTIFICATION</scope>
</reference>
<evidence type="ECO:0000256" key="12">
    <source>
        <dbReference type="SAM" id="MobiDB-lite"/>
    </source>
</evidence>
<dbReference type="Proteomes" id="UP000694412">
    <property type="component" value="Chromosome 2"/>
</dbReference>
<gene>
    <name evidence="14" type="primary">LOC107309737</name>
</gene>
<dbReference type="Ensembl" id="ENSCJPT00005030941.1">
    <property type="protein sequence ID" value="ENSCJPP00005022577.1"/>
    <property type="gene ID" value="ENSCJPG00005017978.1"/>
</dbReference>
<evidence type="ECO:0000259" key="13">
    <source>
        <dbReference type="PROSITE" id="PS50158"/>
    </source>
</evidence>
<proteinExistence type="predicted"/>
<dbReference type="InterPro" id="IPR010999">
    <property type="entry name" value="Retrovr_matrix"/>
</dbReference>